<reference evidence="2" key="1">
    <citation type="submission" date="2018-05" db="EMBL/GenBank/DDBJ databases">
        <authorList>
            <person name="Lanie J.A."/>
            <person name="Ng W.-L."/>
            <person name="Kazmierczak K.M."/>
            <person name="Andrzejewski T.M."/>
            <person name="Davidsen T.M."/>
            <person name="Wayne K.J."/>
            <person name="Tettelin H."/>
            <person name="Glass J.I."/>
            <person name="Rusch D."/>
            <person name="Podicherti R."/>
            <person name="Tsui H.-C.T."/>
            <person name="Winkler M.E."/>
        </authorList>
    </citation>
    <scope>NUCLEOTIDE SEQUENCE</scope>
</reference>
<dbReference type="InterPro" id="IPR024654">
    <property type="entry name" value="Calcineurin-like_PHP_lpxH"/>
</dbReference>
<sequence>MSDIHGNLEAIDAVLEAAPSASFDSVLVLGDLVGYGANPNEVIDRIFDLKPTVMIRGNHDKVASGLGSTEGFNSLAADAIRWTRKTLTTSNRARLAKLPKGPIVVNREIEVCHGTPFDEDHYLTNERDAILALQASKHQICLFGHTHLPIALEHNGRSLRIASQDSGENPANTPSQNPIKIIPGLRYLLNPGSVGQPRDGDARAAYATLDSEAENEFVFKRVSYPISATQQKILNAGLPEQLATRLAIGH</sequence>
<dbReference type="AlphaFoldDB" id="A0A381T1S6"/>
<evidence type="ECO:0000259" key="1">
    <source>
        <dbReference type="Pfam" id="PF12850"/>
    </source>
</evidence>
<dbReference type="GO" id="GO:0005737">
    <property type="term" value="C:cytoplasm"/>
    <property type="evidence" value="ECO:0007669"/>
    <property type="project" value="TreeGrafter"/>
</dbReference>
<proteinExistence type="predicted"/>
<dbReference type="InterPro" id="IPR011152">
    <property type="entry name" value="Pesterase_MJ0912"/>
</dbReference>
<gene>
    <name evidence="2" type="ORF">METZ01_LOCUS63010</name>
</gene>
<dbReference type="EMBL" id="UINC01003898">
    <property type="protein sequence ID" value="SVA10156.1"/>
    <property type="molecule type" value="Genomic_DNA"/>
</dbReference>
<accession>A0A381T1S6</accession>
<dbReference type="Gene3D" id="3.60.21.10">
    <property type="match status" value="1"/>
</dbReference>
<dbReference type="GO" id="GO:0016791">
    <property type="term" value="F:phosphatase activity"/>
    <property type="evidence" value="ECO:0007669"/>
    <property type="project" value="TreeGrafter"/>
</dbReference>
<feature type="domain" description="Calcineurin-like phosphoesterase" evidence="1">
    <location>
        <begin position="1"/>
        <end position="212"/>
    </location>
</feature>
<dbReference type="SUPFAM" id="SSF56300">
    <property type="entry name" value="Metallo-dependent phosphatases"/>
    <property type="match status" value="1"/>
</dbReference>
<dbReference type="InterPro" id="IPR029052">
    <property type="entry name" value="Metallo-depent_PP-like"/>
</dbReference>
<dbReference type="InterPro" id="IPR050126">
    <property type="entry name" value="Ap4A_hydrolase"/>
</dbReference>
<organism evidence="2">
    <name type="scientific">marine metagenome</name>
    <dbReference type="NCBI Taxonomy" id="408172"/>
    <lineage>
        <taxon>unclassified sequences</taxon>
        <taxon>metagenomes</taxon>
        <taxon>ecological metagenomes</taxon>
    </lineage>
</organism>
<dbReference type="CDD" id="cd00838">
    <property type="entry name" value="MPP_superfamily"/>
    <property type="match status" value="1"/>
</dbReference>
<dbReference type="PANTHER" id="PTHR42850">
    <property type="entry name" value="METALLOPHOSPHOESTERASE"/>
    <property type="match status" value="1"/>
</dbReference>
<protein>
    <recommendedName>
        <fullName evidence="1">Calcineurin-like phosphoesterase domain-containing protein</fullName>
    </recommendedName>
</protein>
<dbReference type="PIRSF" id="PIRSF000883">
    <property type="entry name" value="Pesterase_MJ0912"/>
    <property type="match status" value="1"/>
</dbReference>
<evidence type="ECO:0000313" key="2">
    <source>
        <dbReference type="EMBL" id="SVA10156.1"/>
    </source>
</evidence>
<dbReference type="Pfam" id="PF12850">
    <property type="entry name" value="Metallophos_2"/>
    <property type="match status" value="1"/>
</dbReference>
<dbReference type="PANTHER" id="PTHR42850:SF2">
    <property type="entry name" value="BLL5683 PROTEIN"/>
    <property type="match status" value="1"/>
</dbReference>
<name>A0A381T1S6_9ZZZZ</name>